<dbReference type="PANTHER" id="PTHR42188:SF1">
    <property type="entry name" value="23S RRNA-SPECIFIC ENDONUCLEASE VAPC20"/>
    <property type="match status" value="1"/>
</dbReference>
<sequence>MIFADSSFFIALINKKDQWHKDIPKVLSKIDKVKKITSILVLSETVTLVGSLSGGKAGVLIYEYIIDNYEVVYIDKTLSNNAMEKFLQYDGTLSLADCVSLEIIEMHQVNSIVSFDSDFDKVKNLNRIH</sequence>
<evidence type="ECO:0000313" key="2">
    <source>
        <dbReference type="EMBL" id="MBZ2167104.1"/>
    </source>
</evidence>
<reference evidence="3" key="1">
    <citation type="journal article" date="2022" name="Microbiol. Resour. Announc.">
        <title>Draft Genome Sequence of a Methanogenic Archaeon from West Spitsbergen Permafrost.</title>
        <authorList>
            <person name="Trubitsyn V."/>
            <person name="Rivkina E."/>
            <person name="Shcherbakova V."/>
        </authorList>
    </citation>
    <scope>NUCLEOTIDE SEQUENCE [LARGE SCALE GENOMIC DNA]</scope>
    <source>
        <strain evidence="3">VT</strain>
    </source>
</reference>
<protein>
    <submittedName>
        <fullName evidence="2">PIN domain-containing protein</fullName>
    </submittedName>
</protein>
<evidence type="ECO:0000313" key="3">
    <source>
        <dbReference type="Proteomes" id="UP000825933"/>
    </source>
</evidence>
<dbReference type="RefSeq" id="WP_223792638.1">
    <property type="nucleotide sequence ID" value="NZ_JAIOUQ010000017.1"/>
</dbReference>
<organism evidence="2 3">
    <name type="scientific">Methanobacterium spitsbergense</name>
    <dbReference type="NCBI Taxonomy" id="2874285"/>
    <lineage>
        <taxon>Archaea</taxon>
        <taxon>Methanobacteriati</taxon>
        <taxon>Methanobacteriota</taxon>
        <taxon>Methanomada group</taxon>
        <taxon>Methanobacteria</taxon>
        <taxon>Methanobacteriales</taxon>
        <taxon>Methanobacteriaceae</taxon>
        <taxon>Methanobacterium</taxon>
    </lineage>
</organism>
<dbReference type="SUPFAM" id="SSF88723">
    <property type="entry name" value="PIN domain-like"/>
    <property type="match status" value="1"/>
</dbReference>
<keyword evidence="3" id="KW-1185">Reference proteome</keyword>
<accession>A0A8T5UTR8</accession>
<dbReference type="PANTHER" id="PTHR42188">
    <property type="entry name" value="23S RRNA-SPECIFIC ENDONUCLEASE VAPC20"/>
    <property type="match status" value="1"/>
</dbReference>
<dbReference type="Proteomes" id="UP000825933">
    <property type="component" value="Unassembled WGS sequence"/>
</dbReference>
<feature type="domain" description="PIN" evidence="1">
    <location>
        <begin position="2"/>
        <end position="123"/>
    </location>
</feature>
<dbReference type="GO" id="GO:0004521">
    <property type="term" value="F:RNA endonuclease activity"/>
    <property type="evidence" value="ECO:0007669"/>
    <property type="project" value="InterPro"/>
</dbReference>
<proteinExistence type="predicted"/>
<gene>
    <name evidence="2" type="ORF">K8N75_13750</name>
</gene>
<dbReference type="Gene3D" id="3.40.50.1010">
    <property type="entry name" value="5'-nuclease"/>
    <property type="match status" value="1"/>
</dbReference>
<dbReference type="InterPro" id="IPR029060">
    <property type="entry name" value="PIN-like_dom_sf"/>
</dbReference>
<dbReference type="InterPro" id="IPR002716">
    <property type="entry name" value="PIN_dom"/>
</dbReference>
<evidence type="ECO:0000259" key="1">
    <source>
        <dbReference type="Pfam" id="PF01850"/>
    </source>
</evidence>
<dbReference type="EMBL" id="JAIOUQ010000017">
    <property type="protein sequence ID" value="MBZ2167104.1"/>
    <property type="molecule type" value="Genomic_DNA"/>
</dbReference>
<dbReference type="GO" id="GO:0016075">
    <property type="term" value="P:rRNA catabolic process"/>
    <property type="evidence" value="ECO:0007669"/>
    <property type="project" value="TreeGrafter"/>
</dbReference>
<dbReference type="AlphaFoldDB" id="A0A8T5UTR8"/>
<name>A0A8T5UTR8_9EURY</name>
<dbReference type="InterPro" id="IPR039018">
    <property type="entry name" value="VapC20-like"/>
</dbReference>
<dbReference type="Pfam" id="PF01850">
    <property type="entry name" value="PIN"/>
    <property type="match status" value="1"/>
</dbReference>
<comment type="caution">
    <text evidence="2">The sequence shown here is derived from an EMBL/GenBank/DDBJ whole genome shotgun (WGS) entry which is preliminary data.</text>
</comment>